<dbReference type="AlphaFoldDB" id="A0A5P2BF98"/>
<proteinExistence type="predicted"/>
<dbReference type="InterPro" id="IPR008160">
    <property type="entry name" value="Collagen"/>
</dbReference>
<dbReference type="Pfam" id="PF01391">
    <property type="entry name" value="Collagen"/>
    <property type="match status" value="1"/>
</dbReference>
<keyword evidence="2" id="KW-0176">Collagen</keyword>
<dbReference type="Proteomes" id="UP000323046">
    <property type="component" value="Chromosome"/>
</dbReference>
<feature type="compositionally biased region" description="Low complexity" evidence="1">
    <location>
        <begin position="77"/>
        <end position="87"/>
    </location>
</feature>
<reference evidence="2 3" key="1">
    <citation type="submission" date="2018-05" db="EMBL/GenBank/DDBJ databases">
        <title>Streptomyces venezuelae.</title>
        <authorList>
            <person name="Kim W."/>
            <person name="Lee N."/>
            <person name="Cho B.-K."/>
        </authorList>
    </citation>
    <scope>NUCLEOTIDE SEQUENCE [LARGE SCALE GENOMIC DNA]</scope>
    <source>
        <strain evidence="2 3">ATCC 14583</strain>
    </source>
</reference>
<accession>A0A5P2BF98</accession>
<dbReference type="PANTHER" id="PTHR24637:SF421">
    <property type="entry name" value="CUTICLE COLLAGEN DPY-2"/>
    <property type="match status" value="1"/>
</dbReference>
<protein>
    <submittedName>
        <fullName evidence="2">Collagen-like protein</fullName>
    </submittedName>
</protein>
<feature type="region of interest" description="Disordered" evidence="1">
    <location>
        <begin position="1"/>
        <end position="108"/>
    </location>
</feature>
<dbReference type="PANTHER" id="PTHR24637">
    <property type="entry name" value="COLLAGEN"/>
    <property type="match status" value="1"/>
</dbReference>
<organism evidence="2 3">
    <name type="scientific">Streptomyces venezuelae</name>
    <dbReference type="NCBI Taxonomy" id="54571"/>
    <lineage>
        <taxon>Bacteria</taxon>
        <taxon>Bacillati</taxon>
        <taxon>Actinomycetota</taxon>
        <taxon>Actinomycetes</taxon>
        <taxon>Kitasatosporales</taxon>
        <taxon>Streptomycetaceae</taxon>
        <taxon>Streptomyces</taxon>
    </lineage>
</organism>
<name>A0A5P2BF98_STRVZ</name>
<sequence length="333" mass="32973">MGLSVWPAPEDAGVVGPTGATGPAGPQGPKGDTGAPGPKGDPGMKGDTGPAGPQGAKGDTGASGPAGVQGPKGDTGPAGPQGAPGPQGEKGDPGSVDTVNGLPGPNPVLTAAHVNAVPTSQRGAANGVATLDSTGKVPSSQLPPISDPYVPPSEFSPTDLGLKAWAFDPVLTASTPLYCGTTPRFAAVKVAASTSVSKVVWHFGGYAGGLISGSWAAIYNTSMARVGIASTIESGNEPAEQHGSGGNASSTALDAAVTLAPGIYYVVWRFNYNTTTGDGPMVLGAENTFGAPANTFGLNNLWRFGRLSTSPTTPPTTLSGIANESNRFWVALA</sequence>
<gene>
    <name evidence="2" type="ORF">DEJ47_24555</name>
</gene>
<evidence type="ECO:0000313" key="2">
    <source>
        <dbReference type="EMBL" id="QES29182.1"/>
    </source>
</evidence>
<dbReference type="EMBL" id="CP029193">
    <property type="protein sequence ID" value="QES29182.1"/>
    <property type="molecule type" value="Genomic_DNA"/>
</dbReference>
<feature type="compositionally biased region" description="Low complexity" evidence="1">
    <location>
        <begin position="12"/>
        <end position="38"/>
    </location>
</feature>
<evidence type="ECO:0000256" key="1">
    <source>
        <dbReference type="SAM" id="MobiDB-lite"/>
    </source>
</evidence>
<evidence type="ECO:0000313" key="3">
    <source>
        <dbReference type="Proteomes" id="UP000323046"/>
    </source>
</evidence>
<dbReference type="OrthoDB" id="4227103at2"/>
<dbReference type="RefSeq" id="WP_150171679.1">
    <property type="nucleotide sequence ID" value="NZ_CP029193.1"/>
</dbReference>
<keyword evidence="3" id="KW-1185">Reference proteome</keyword>